<protein>
    <submittedName>
        <fullName evidence="10">Energy-coupling factor transporter ATPase</fullName>
    </submittedName>
</protein>
<keyword evidence="8" id="KW-0472">Membrane</keyword>
<keyword evidence="4" id="KW-1003">Cell membrane</keyword>
<dbReference type="FunFam" id="3.40.50.300:FF:000224">
    <property type="entry name" value="Energy-coupling factor transporter ATP-binding protein EcfA"/>
    <property type="match status" value="1"/>
</dbReference>
<dbReference type="EMBL" id="DTIN01000009">
    <property type="protein sequence ID" value="HFX12761.1"/>
    <property type="molecule type" value="Genomic_DNA"/>
</dbReference>
<comment type="similarity">
    <text evidence="2">Belongs to the ABC transporter superfamily.</text>
</comment>
<dbReference type="PANTHER" id="PTHR43553:SF24">
    <property type="entry name" value="ENERGY-COUPLING FACTOR TRANSPORTER ATP-BINDING PROTEIN ECFA1"/>
    <property type="match status" value="1"/>
</dbReference>
<dbReference type="InterPro" id="IPR050095">
    <property type="entry name" value="ECF_ABC_transporter_ATP-bd"/>
</dbReference>
<organism evidence="10">
    <name type="scientific">Dictyoglomus thermophilum</name>
    <dbReference type="NCBI Taxonomy" id="14"/>
    <lineage>
        <taxon>Bacteria</taxon>
        <taxon>Pseudomonadati</taxon>
        <taxon>Dictyoglomota</taxon>
        <taxon>Dictyoglomia</taxon>
        <taxon>Dictyoglomales</taxon>
        <taxon>Dictyoglomaceae</taxon>
        <taxon>Dictyoglomus</taxon>
    </lineage>
</organism>
<dbReference type="InterPro" id="IPR030947">
    <property type="entry name" value="EcfA_1"/>
</dbReference>
<gene>
    <name evidence="10" type="ORF">ENW00_01155</name>
</gene>
<dbReference type="SMART" id="SM00382">
    <property type="entry name" value="AAA"/>
    <property type="match status" value="1"/>
</dbReference>
<evidence type="ECO:0000256" key="3">
    <source>
        <dbReference type="ARBA" id="ARBA00022448"/>
    </source>
</evidence>
<keyword evidence="3" id="KW-0813">Transport</keyword>
<dbReference type="InterPro" id="IPR017871">
    <property type="entry name" value="ABC_transporter-like_CS"/>
</dbReference>
<name>A0A7C3RUG0_DICTH</name>
<dbReference type="CDD" id="cd03225">
    <property type="entry name" value="ABC_cobalt_CbiO_domain1"/>
    <property type="match status" value="1"/>
</dbReference>
<feature type="domain" description="ABC transporter" evidence="9">
    <location>
        <begin position="2"/>
        <end position="240"/>
    </location>
</feature>
<dbReference type="NCBIfam" id="TIGR04520">
    <property type="entry name" value="ECF_ATPase_1"/>
    <property type="match status" value="1"/>
</dbReference>
<accession>A0A7C3RUG0</accession>
<sequence length="272" mass="30745">MIQLRNVSYVYHEGTIQEKVALKDINIEIPSPSFLAVIGANGSGKSTFARLLNGLFIPTYGDVIVDGLNSKNFENLWEIRKRVGLVFQNPDNQIVGMTVEEDVAFGCENLGLPPKEIEERIAFALKSVGMEEYRKYPPHLLSGGQKQRIAIAGILAMLPKYIVLDEPTTMLDPKGRKEIMEVIKKLYKEEKTSIILITHHMEEVVWADRIAVFNKGEIVLEGSPKEIFMEDEKLEKWGLSVPLVTKLSKCLVERGFEIPHPILTIEELSVWL</sequence>
<dbReference type="GO" id="GO:0042626">
    <property type="term" value="F:ATPase-coupled transmembrane transporter activity"/>
    <property type="evidence" value="ECO:0007669"/>
    <property type="project" value="TreeGrafter"/>
</dbReference>
<evidence type="ECO:0000256" key="5">
    <source>
        <dbReference type="ARBA" id="ARBA00022741"/>
    </source>
</evidence>
<evidence type="ECO:0000256" key="8">
    <source>
        <dbReference type="ARBA" id="ARBA00023136"/>
    </source>
</evidence>
<dbReference type="AlphaFoldDB" id="A0A7C3RUG0"/>
<dbReference type="GO" id="GO:0016887">
    <property type="term" value="F:ATP hydrolysis activity"/>
    <property type="evidence" value="ECO:0007669"/>
    <property type="project" value="InterPro"/>
</dbReference>
<reference evidence="10" key="1">
    <citation type="journal article" date="2020" name="mSystems">
        <title>Genome- and Community-Level Interaction Insights into Carbon Utilization and Element Cycling Functions of Hydrothermarchaeota in Hydrothermal Sediment.</title>
        <authorList>
            <person name="Zhou Z."/>
            <person name="Liu Y."/>
            <person name="Xu W."/>
            <person name="Pan J."/>
            <person name="Luo Z.H."/>
            <person name="Li M."/>
        </authorList>
    </citation>
    <scope>NUCLEOTIDE SEQUENCE [LARGE SCALE GENOMIC DNA]</scope>
    <source>
        <strain evidence="10">SpSt-81</strain>
    </source>
</reference>
<dbReference type="PROSITE" id="PS00211">
    <property type="entry name" value="ABC_TRANSPORTER_1"/>
    <property type="match status" value="1"/>
</dbReference>
<proteinExistence type="inferred from homology"/>
<dbReference type="GO" id="GO:0043190">
    <property type="term" value="C:ATP-binding cassette (ABC) transporter complex"/>
    <property type="evidence" value="ECO:0007669"/>
    <property type="project" value="TreeGrafter"/>
</dbReference>
<dbReference type="Pfam" id="PF00005">
    <property type="entry name" value="ABC_tran"/>
    <property type="match status" value="1"/>
</dbReference>
<dbReference type="SUPFAM" id="SSF52540">
    <property type="entry name" value="P-loop containing nucleoside triphosphate hydrolases"/>
    <property type="match status" value="1"/>
</dbReference>
<dbReference type="InterPro" id="IPR003593">
    <property type="entry name" value="AAA+_ATPase"/>
</dbReference>
<evidence type="ECO:0000256" key="4">
    <source>
        <dbReference type="ARBA" id="ARBA00022475"/>
    </source>
</evidence>
<evidence type="ECO:0000313" key="10">
    <source>
        <dbReference type="EMBL" id="HFX12761.1"/>
    </source>
</evidence>
<comment type="caution">
    <text evidence="10">The sequence shown here is derived from an EMBL/GenBank/DDBJ whole genome shotgun (WGS) entry which is preliminary data.</text>
</comment>
<dbReference type="InterPro" id="IPR027417">
    <property type="entry name" value="P-loop_NTPase"/>
</dbReference>
<dbReference type="Gene3D" id="3.40.50.300">
    <property type="entry name" value="P-loop containing nucleotide triphosphate hydrolases"/>
    <property type="match status" value="1"/>
</dbReference>
<dbReference type="InterPro" id="IPR015856">
    <property type="entry name" value="ABC_transpr_CbiO/EcfA_su"/>
</dbReference>
<keyword evidence="6" id="KW-0067">ATP-binding</keyword>
<dbReference type="PROSITE" id="PS50893">
    <property type="entry name" value="ABC_TRANSPORTER_2"/>
    <property type="match status" value="1"/>
</dbReference>
<evidence type="ECO:0000256" key="2">
    <source>
        <dbReference type="ARBA" id="ARBA00005417"/>
    </source>
</evidence>
<dbReference type="NCBIfam" id="NF010167">
    <property type="entry name" value="PRK13648.1"/>
    <property type="match status" value="1"/>
</dbReference>
<dbReference type="GO" id="GO:0005524">
    <property type="term" value="F:ATP binding"/>
    <property type="evidence" value="ECO:0007669"/>
    <property type="project" value="UniProtKB-KW"/>
</dbReference>
<comment type="subcellular location">
    <subcellularLocation>
        <location evidence="1">Cell membrane</location>
    </subcellularLocation>
</comment>
<dbReference type="PANTHER" id="PTHR43553">
    <property type="entry name" value="HEAVY METAL TRANSPORTER"/>
    <property type="match status" value="1"/>
</dbReference>
<dbReference type="InterPro" id="IPR003439">
    <property type="entry name" value="ABC_transporter-like_ATP-bd"/>
</dbReference>
<evidence type="ECO:0000256" key="6">
    <source>
        <dbReference type="ARBA" id="ARBA00022840"/>
    </source>
</evidence>
<evidence type="ECO:0000256" key="1">
    <source>
        <dbReference type="ARBA" id="ARBA00004236"/>
    </source>
</evidence>
<keyword evidence="5" id="KW-0547">Nucleotide-binding</keyword>
<evidence type="ECO:0000256" key="7">
    <source>
        <dbReference type="ARBA" id="ARBA00022967"/>
    </source>
</evidence>
<keyword evidence="7" id="KW-1278">Translocase</keyword>
<evidence type="ECO:0000259" key="9">
    <source>
        <dbReference type="PROSITE" id="PS50893"/>
    </source>
</evidence>